<gene>
    <name evidence="8" type="ORF">Tdes44962_MAKER05943</name>
</gene>
<reference evidence="8 9" key="2">
    <citation type="journal article" date="2021" name="Curr. Genet.">
        <title>Genetic response to nitrogen starvation in the aggressive Eucalyptus foliar pathogen Teratosphaeria destructans.</title>
        <authorList>
            <person name="Havenga M."/>
            <person name="Wingfield B.D."/>
            <person name="Wingfield M.J."/>
            <person name="Dreyer L.L."/>
            <person name="Roets F."/>
            <person name="Aylward J."/>
        </authorList>
    </citation>
    <scope>NUCLEOTIDE SEQUENCE [LARGE SCALE GENOMIC DNA]</scope>
    <source>
        <strain evidence="8">CMW44962</strain>
    </source>
</reference>
<organism evidence="8 9">
    <name type="scientific">Teratosphaeria destructans</name>
    <dbReference type="NCBI Taxonomy" id="418781"/>
    <lineage>
        <taxon>Eukaryota</taxon>
        <taxon>Fungi</taxon>
        <taxon>Dikarya</taxon>
        <taxon>Ascomycota</taxon>
        <taxon>Pezizomycotina</taxon>
        <taxon>Dothideomycetes</taxon>
        <taxon>Dothideomycetidae</taxon>
        <taxon>Mycosphaerellales</taxon>
        <taxon>Teratosphaeriaceae</taxon>
        <taxon>Teratosphaeria</taxon>
    </lineage>
</organism>
<dbReference type="EMBL" id="RIBY02002500">
    <property type="protein sequence ID" value="KAH9810916.1"/>
    <property type="molecule type" value="Genomic_DNA"/>
</dbReference>
<evidence type="ECO:0000256" key="3">
    <source>
        <dbReference type="ARBA" id="ARBA00022723"/>
    </source>
</evidence>
<proteinExistence type="inferred from homology"/>
<dbReference type="InterPro" id="IPR042098">
    <property type="entry name" value="TauD-like_sf"/>
</dbReference>
<comment type="cofactor">
    <cofactor evidence="1">
        <name>Fe(2+)</name>
        <dbReference type="ChEBI" id="CHEBI:29033"/>
    </cofactor>
</comment>
<dbReference type="PANTHER" id="PTHR43779:SF2">
    <property type="entry name" value="ALPHA-KETOGLUTARATE-DEPENDENT XANTHINE DIOXYGENASE XAN1"/>
    <property type="match status" value="1"/>
</dbReference>
<evidence type="ECO:0000259" key="7">
    <source>
        <dbReference type="Pfam" id="PF02668"/>
    </source>
</evidence>
<dbReference type="PANTHER" id="PTHR43779">
    <property type="entry name" value="DIOXYGENASE RV0097-RELATED"/>
    <property type="match status" value="1"/>
</dbReference>
<dbReference type="OrthoDB" id="93019at2759"/>
<dbReference type="GO" id="GO:0051213">
    <property type="term" value="F:dioxygenase activity"/>
    <property type="evidence" value="ECO:0007669"/>
    <property type="project" value="UniProtKB-KW"/>
</dbReference>
<dbReference type="Proteomes" id="UP001138500">
    <property type="component" value="Unassembled WGS sequence"/>
</dbReference>
<evidence type="ECO:0000256" key="1">
    <source>
        <dbReference type="ARBA" id="ARBA00001954"/>
    </source>
</evidence>
<name>A0A9W7SIL7_9PEZI</name>
<evidence type="ECO:0000256" key="4">
    <source>
        <dbReference type="ARBA" id="ARBA00022964"/>
    </source>
</evidence>
<evidence type="ECO:0000256" key="5">
    <source>
        <dbReference type="ARBA" id="ARBA00023002"/>
    </source>
</evidence>
<protein>
    <submittedName>
        <fullName evidence="8">Alpha-ketoglutarate dependent xanthine dioxygenase</fullName>
    </submittedName>
</protein>
<dbReference type="Gene3D" id="3.60.130.10">
    <property type="entry name" value="Clavaminate synthase-like"/>
    <property type="match status" value="1"/>
</dbReference>
<comment type="caution">
    <text evidence="8">The sequence shown here is derived from an EMBL/GenBank/DDBJ whole genome shotgun (WGS) entry which is preliminary data.</text>
</comment>
<keyword evidence="3" id="KW-0479">Metal-binding</keyword>
<dbReference type="InterPro" id="IPR003819">
    <property type="entry name" value="TauD/TfdA-like"/>
</dbReference>
<dbReference type="Pfam" id="PF02668">
    <property type="entry name" value="TauD"/>
    <property type="match status" value="1"/>
</dbReference>
<evidence type="ECO:0000313" key="8">
    <source>
        <dbReference type="EMBL" id="KAH9810916.1"/>
    </source>
</evidence>
<keyword evidence="9" id="KW-1185">Reference proteome</keyword>
<accession>A0A9W7SIL7</accession>
<evidence type="ECO:0000313" key="9">
    <source>
        <dbReference type="Proteomes" id="UP001138500"/>
    </source>
</evidence>
<keyword evidence="5" id="KW-0560">Oxidoreductase</keyword>
<dbReference type="SUPFAM" id="SSF51197">
    <property type="entry name" value="Clavaminate synthase-like"/>
    <property type="match status" value="1"/>
</dbReference>
<evidence type="ECO:0000256" key="2">
    <source>
        <dbReference type="ARBA" id="ARBA00005896"/>
    </source>
</evidence>
<keyword evidence="4 8" id="KW-0223">Dioxygenase</keyword>
<reference evidence="8 9" key="1">
    <citation type="journal article" date="2018" name="IMA Fungus">
        <title>IMA Genome-F 10: Nine draft genome sequences of Claviceps purpurea s.lat., including C. arundinis, C. humidiphila, and C. cf. spartinae, pseudomolecules for the pitch canker pathogen Fusarium circinatum, draft genome of Davidsoniella eucalypti, Grosmannia galeiformis, Quambalaria eucalypti, and Teratosphaeria destructans.</title>
        <authorList>
            <person name="Wingfield B.D."/>
            <person name="Liu M."/>
            <person name="Nguyen H.D."/>
            <person name="Lane F.A."/>
            <person name="Morgan S.W."/>
            <person name="De Vos L."/>
            <person name="Wilken P.M."/>
            <person name="Duong T.A."/>
            <person name="Aylward J."/>
            <person name="Coetzee M.P."/>
            <person name="Dadej K."/>
            <person name="De Beer Z.W."/>
            <person name="Findlay W."/>
            <person name="Havenga M."/>
            <person name="Kolarik M."/>
            <person name="Menzies J.G."/>
            <person name="Naidoo K."/>
            <person name="Pochopski O."/>
            <person name="Shoukouhi P."/>
            <person name="Santana Q.C."/>
            <person name="Seifert K.A."/>
            <person name="Soal N."/>
            <person name="Steenkamp E.T."/>
            <person name="Tatham C.T."/>
            <person name="van der Nest M.A."/>
            <person name="Wingfield M.J."/>
        </authorList>
    </citation>
    <scope>NUCLEOTIDE SEQUENCE [LARGE SCALE GENOMIC DNA]</scope>
    <source>
        <strain evidence="8">CMW44962</strain>
    </source>
</reference>
<evidence type="ECO:0000256" key="6">
    <source>
        <dbReference type="ARBA" id="ARBA00023004"/>
    </source>
</evidence>
<comment type="similarity">
    <text evidence="2">Belongs to the TfdA dioxygenase family.</text>
</comment>
<sequence>MPHATEKAIQIIPLSTELRKDSQLGAEVVLPDHVEYLDPAKLTTDDLEILRQGLFENGVLVIRNQSGLYPAVLPQLAKVFDPTAKDIHSGGEKQVTDPKNILSENRSARIPRAPQVTVIGQGIIEGHEGLPMLNLKHVDHTDFHEEPLTAVEIEQGYTRPYRWHMDAPLYENLPGFVTSLLCHQIPDLPDQKLKFPDGSEIQIAAGATAFFSGARSFELLSPAQKTFAMNTTVHYAPRAYEWMKDCKATADGLTIAKTGREKSDDELPPFDPAKVQSFPVFTLNTTNANNEADQATDGLAQSSH</sequence>
<keyword evidence="6" id="KW-0408">Iron</keyword>
<feature type="domain" description="TauD/TfdA-like" evidence="7">
    <location>
        <begin position="24"/>
        <end position="285"/>
    </location>
</feature>
<dbReference type="AlphaFoldDB" id="A0A9W7SIL7"/>
<dbReference type="GO" id="GO:0046872">
    <property type="term" value="F:metal ion binding"/>
    <property type="evidence" value="ECO:0007669"/>
    <property type="project" value="UniProtKB-KW"/>
</dbReference>
<dbReference type="InterPro" id="IPR051178">
    <property type="entry name" value="TfdA_dioxygenase"/>
</dbReference>